<feature type="region of interest" description="Disordered" evidence="1">
    <location>
        <begin position="962"/>
        <end position="982"/>
    </location>
</feature>
<gene>
    <name evidence="6" type="primary">LOC104218550</name>
</gene>
<evidence type="ECO:0000259" key="3">
    <source>
        <dbReference type="Pfam" id="PF14244"/>
    </source>
</evidence>
<keyword evidence="5" id="KW-1185">Reference proteome</keyword>
<dbReference type="Proteomes" id="UP000189701">
    <property type="component" value="Unplaced"/>
</dbReference>
<dbReference type="PANTHER" id="PTHR37610:SF58">
    <property type="entry name" value="PEPTIDASE C1A PAPAIN C-TERMINAL DOMAIN-CONTAINING PROTEIN"/>
    <property type="match status" value="1"/>
</dbReference>
<evidence type="ECO:0000313" key="5">
    <source>
        <dbReference type="Proteomes" id="UP000189701"/>
    </source>
</evidence>
<protein>
    <submittedName>
        <fullName evidence="6">Uncharacterized protein LOC104218550</fullName>
    </submittedName>
</protein>
<dbReference type="Pfam" id="PF07727">
    <property type="entry name" value="RVT_2"/>
    <property type="match status" value="2"/>
</dbReference>
<feature type="domain" description="Retrotransposon Copia-like N-terminal" evidence="3">
    <location>
        <begin position="30"/>
        <end position="75"/>
    </location>
</feature>
<feature type="compositionally biased region" description="Polar residues" evidence="1">
    <location>
        <begin position="972"/>
        <end position="982"/>
    </location>
</feature>
<dbReference type="InterPro" id="IPR029472">
    <property type="entry name" value="Copia-like_N"/>
</dbReference>
<evidence type="ECO:0000259" key="4">
    <source>
        <dbReference type="Pfam" id="PF25597"/>
    </source>
</evidence>
<dbReference type="Pfam" id="PF14244">
    <property type="entry name" value="Retrotran_gag_3"/>
    <property type="match status" value="1"/>
</dbReference>
<feature type="compositionally biased region" description="Low complexity" evidence="1">
    <location>
        <begin position="548"/>
        <end position="559"/>
    </location>
</feature>
<dbReference type="RefSeq" id="XP_009767377.1">
    <property type="nucleotide sequence ID" value="XM_009769075.1"/>
</dbReference>
<dbReference type="eggNOG" id="KOG0017">
    <property type="taxonomic scope" value="Eukaryota"/>
</dbReference>
<evidence type="ECO:0000259" key="2">
    <source>
        <dbReference type="Pfam" id="PF07727"/>
    </source>
</evidence>
<dbReference type="PANTHER" id="PTHR37610">
    <property type="entry name" value="CCHC-TYPE DOMAIN-CONTAINING PROTEIN"/>
    <property type="match status" value="1"/>
</dbReference>
<proteinExistence type="predicted"/>
<accession>A0A1U7VH12</accession>
<feature type="region of interest" description="Disordered" evidence="1">
    <location>
        <begin position="548"/>
        <end position="567"/>
    </location>
</feature>
<dbReference type="STRING" id="4096.A0A1U7VH12"/>
<dbReference type="InterPro" id="IPR043502">
    <property type="entry name" value="DNA/RNA_pol_sf"/>
</dbReference>
<dbReference type="Pfam" id="PF25597">
    <property type="entry name" value="SH3_retrovirus"/>
    <property type="match status" value="1"/>
</dbReference>
<feature type="domain" description="Retroviral polymerase SH3-like" evidence="4">
    <location>
        <begin position="451"/>
        <end position="501"/>
    </location>
</feature>
<dbReference type="CDD" id="cd09272">
    <property type="entry name" value="RNase_HI_RT_Ty1"/>
    <property type="match status" value="1"/>
</dbReference>
<dbReference type="SUPFAM" id="SSF56672">
    <property type="entry name" value="DNA/RNA polymerases"/>
    <property type="match status" value="1"/>
</dbReference>
<dbReference type="InterPro" id="IPR013103">
    <property type="entry name" value="RVT_2"/>
</dbReference>
<feature type="domain" description="Reverse transcriptase Ty1/copia-type" evidence="2">
    <location>
        <begin position="708"/>
        <end position="790"/>
    </location>
</feature>
<sequence length="982" mass="109520">MGNTGDSSISTPEGFIPFTLNPSHPLYVLPSDSPGSQLVHVPFDGHGFVLWRSNMLTSLSAKSKLGLLDGKINQPSTDSPYYPYWERCNDMVKAWITNSVSRDIAISVICFRTAKEFWTDIKERFGQSNGSKYLQILREISGIVQGSSDIATYFTKLRNLWDELNSSYVGPTCSCGALPKFIEDQQLFQFLNGLNDSYSTVKSEIMIMSPLPPISKAYSLLQQDASQREILSTTPNFSTDSSSFSVSSTPHTTNRTFTQKVNFDSRKNMSSVSCKYCKKPDHTVDKCYRLDGFPADFKFTKSKKSDSCVQSDISHGLPSISASQPSDNSPHGFTKEQYQHLMSLFQQVQVSPGPNSKAFFWLKTLDLLILQVPSLKRPLVIGKAAGRLYYLHPDADLFPDSTNVSFSSSVSYLIMLMNLAAVMKLLPYLLTKGFCIKPPFLTLPNKMGFGRDKFQSRAIPSLFLGYPCGKKGYKLLNLSTYSIFHSRDIVFHENIFPVHSSNHPVSHPPHPTPFVDVYSPPVSSPPPFVSSSPSSTNLPISPCPTLSTPSLHPPLTSTPVQAVRKSTRTVTQPSYLKDYICSSILPHVPAPKVSQSELHMHEPQFYQHRANSSLERYKARLVIKGDTQKEGIDFIETFSLVVKLTTIKCLITLAVKRGWTVYQLDVDNGFLHGNLHEEVYMKIPPGLDVSSIFASPRLAWLHFSLNDYSIFTKSSSSSLIVLAVYVDDILWAGDDVAELDSLKLFLDSRFKIKDLGTVHYFIGLEISYTPQGYLMSLSKYTTDLLAEFNCQHFSPHLSQFLQHPQVPHMLAALHGSYSNSHKFVSGYYITLGDRLVSWKSKKQPTISLSSAEAKYRALRKAATKIAWLIRLLGDLSLPITAPVPMYCYSQAALHIAKNPVFHERTKYIEIDCHYVRECLHVVLLSLHFVSSTAQLADIMTKDLSTQLHYGILGKLGVSSPSSLKGGGGVRAQSDSSSRQHAQ</sequence>
<evidence type="ECO:0000313" key="6">
    <source>
        <dbReference type="RefSeq" id="XP_009767377.1"/>
    </source>
</evidence>
<reference evidence="5" key="1">
    <citation type="journal article" date="2013" name="Genome Biol.">
        <title>Reference genomes and transcriptomes of Nicotiana sylvestris and Nicotiana tomentosiformis.</title>
        <authorList>
            <person name="Sierro N."/>
            <person name="Battey J.N."/>
            <person name="Ouadi S."/>
            <person name="Bovet L."/>
            <person name="Goepfert S."/>
            <person name="Bakaher N."/>
            <person name="Peitsch M.C."/>
            <person name="Ivanov N.V."/>
        </authorList>
    </citation>
    <scope>NUCLEOTIDE SEQUENCE [LARGE SCALE GENOMIC DNA]</scope>
</reference>
<reference evidence="6" key="2">
    <citation type="submission" date="2025-08" db="UniProtKB">
        <authorList>
            <consortium name="RefSeq"/>
        </authorList>
    </citation>
    <scope>IDENTIFICATION</scope>
    <source>
        <tissue evidence="6">Leaf</tissue>
    </source>
</reference>
<organism evidence="5 6">
    <name type="scientific">Nicotiana sylvestris</name>
    <name type="common">Wood tobacco</name>
    <name type="synonym">South American tobacco</name>
    <dbReference type="NCBI Taxonomy" id="4096"/>
    <lineage>
        <taxon>Eukaryota</taxon>
        <taxon>Viridiplantae</taxon>
        <taxon>Streptophyta</taxon>
        <taxon>Embryophyta</taxon>
        <taxon>Tracheophyta</taxon>
        <taxon>Spermatophyta</taxon>
        <taxon>Magnoliopsida</taxon>
        <taxon>eudicotyledons</taxon>
        <taxon>Gunneridae</taxon>
        <taxon>Pentapetalae</taxon>
        <taxon>asterids</taxon>
        <taxon>lamiids</taxon>
        <taxon>Solanales</taxon>
        <taxon>Solanaceae</taxon>
        <taxon>Nicotianoideae</taxon>
        <taxon>Nicotianeae</taxon>
        <taxon>Nicotiana</taxon>
    </lineage>
</organism>
<dbReference type="InterPro" id="IPR057670">
    <property type="entry name" value="SH3_retrovirus"/>
</dbReference>
<name>A0A1U7VH12_NICSY</name>
<evidence type="ECO:0000256" key="1">
    <source>
        <dbReference type="SAM" id="MobiDB-lite"/>
    </source>
</evidence>
<dbReference type="AlphaFoldDB" id="A0A1U7VH12"/>
<feature type="domain" description="Reverse transcriptase Ty1/copia-type" evidence="2">
    <location>
        <begin position="606"/>
        <end position="689"/>
    </location>
</feature>